<evidence type="ECO:0000313" key="1">
    <source>
        <dbReference type="EMBL" id="GAB0057896.1"/>
    </source>
</evidence>
<dbReference type="RefSeq" id="WP_420905581.1">
    <property type="nucleotide sequence ID" value="NZ_BAAFGK010000004.1"/>
</dbReference>
<reference evidence="1 2" key="1">
    <citation type="submission" date="2024-05" db="EMBL/GenBank/DDBJ databases">
        <authorList>
            <consortium name="Candidatus Magnetaquicoccaceae bacterium FCR-1 genome sequencing consortium"/>
            <person name="Shimoshige H."/>
            <person name="Shimamura S."/>
            <person name="Taoka A."/>
            <person name="Kobayashi H."/>
            <person name="Maekawa T."/>
        </authorList>
    </citation>
    <scope>NUCLEOTIDE SEQUENCE [LARGE SCALE GENOMIC DNA]</scope>
    <source>
        <strain evidence="1 2">FCR-1</strain>
    </source>
</reference>
<evidence type="ECO:0000313" key="2">
    <source>
        <dbReference type="Proteomes" id="UP001628193"/>
    </source>
</evidence>
<keyword evidence="2" id="KW-1185">Reference proteome</keyword>
<comment type="caution">
    <text evidence="1">The sequence shown here is derived from an EMBL/GenBank/DDBJ whole genome shotgun (WGS) entry which is preliminary data.</text>
</comment>
<organism evidence="1 2">
    <name type="scientific">Candidatus Magnetaquiglobus chichijimensis</name>
    <dbReference type="NCBI Taxonomy" id="3141448"/>
    <lineage>
        <taxon>Bacteria</taxon>
        <taxon>Pseudomonadati</taxon>
        <taxon>Pseudomonadota</taxon>
        <taxon>Magnetococcia</taxon>
        <taxon>Magnetococcales</taxon>
        <taxon>Candidatus Magnetaquicoccaceae</taxon>
        <taxon>Candidatus Magnetaquiglobus</taxon>
    </lineage>
</organism>
<dbReference type="Proteomes" id="UP001628193">
    <property type="component" value="Unassembled WGS sequence"/>
</dbReference>
<dbReference type="EMBL" id="BAAFGK010000004">
    <property type="protein sequence ID" value="GAB0057896.1"/>
    <property type="molecule type" value="Genomic_DNA"/>
</dbReference>
<proteinExistence type="predicted"/>
<protein>
    <submittedName>
        <fullName evidence="1">Uncharacterized protein</fullName>
    </submittedName>
</protein>
<sequence>MKVGSIVAVNAHRGMFIVAIENGDYAVFELLNGIKIAVGDRIRGDLDALGGEELVHLSSGKRFSAYGQSGPSSLAACQRLL</sequence>
<gene>
    <name evidence="1" type="ORF">SIID45300_02230</name>
</gene>
<accession>A0ABQ0CAI7</accession>
<reference evidence="1 2" key="2">
    <citation type="submission" date="2024-09" db="EMBL/GenBank/DDBJ databases">
        <title>Draft genome sequence of Candidatus Magnetaquicoccaceae bacterium FCR-1.</title>
        <authorList>
            <person name="Shimoshige H."/>
            <person name="Shimamura S."/>
            <person name="Taoka A."/>
            <person name="Kobayashi H."/>
            <person name="Maekawa T."/>
        </authorList>
    </citation>
    <scope>NUCLEOTIDE SEQUENCE [LARGE SCALE GENOMIC DNA]</scope>
    <source>
        <strain evidence="1 2">FCR-1</strain>
    </source>
</reference>
<name>A0ABQ0CAI7_9PROT</name>